<sequence length="190" mass="20946">MTELSTAVVFIDLQEGFFEDPSSRDNRELMVAESNRLAGLAHQAGTPLFVVSTVHARDKSTWTLKMLEDDQGFNFPGTPQVRLLDGLDLEPATHLEKIRDSAFHGTSLAQRLRTVGARTVILAGVTAESCIAATGRDAFAHDFRVVYARQAIASSTAEVGWPLLEGLCDTLRQQILNRPDLERLLTVQRV</sequence>
<dbReference type="PANTHER" id="PTHR43540">
    <property type="entry name" value="PEROXYUREIDOACRYLATE/UREIDOACRYLATE AMIDOHYDROLASE-RELATED"/>
    <property type="match status" value="1"/>
</dbReference>
<evidence type="ECO:0000313" key="4">
    <source>
        <dbReference type="Proteomes" id="UP001589575"/>
    </source>
</evidence>
<dbReference type="EMBL" id="JBHMFI010000002">
    <property type="protein sequence ID" value="MFB9074814.1"/>
    <property type="molecule type" value="Genomic_DNA"/>
</dbReference>
<organism evidence="3 4">
    <name type="scientific">Citricoccus parietis</name>
    <dbReference type="NCBI Taxonomy" id="592307"/>
    <lineage>
        <taxon>Bacteria</taxon>
        <taxon>Bacillati</taxon>
        <taxon>Actinomycetota</taxon>
        <taxon>Actinomycetes</taxon>
        <taxon>Micrococcales</taxon>
        <taxon>Micrococcaceae</taxon>
        <taxon>Citricoccus</taxon>
    </lineage>
</organism>
<protein>
    <submittedName>
        <fullName evidence="3">Cysteine hydrolase family protein</fullName>
    </submittedName>
</protein>
<gene>
    <name evidence="3" type="ORF">ACFFX0_27945</name>
</gene>
<comment type="caution">
    <text evidence="3">The sequence shown here is derived from an EMBL/GenBank/DDBJ whole genome shotgun (WGS) entry which is preliminary data.</text>
</comment>
<accession>A0ABV5G7E3</accession>
<keyword evidence="1 3" id="KW-0378">Hydrolase</keyword>
<reference evidence="3 4" key="1">
    <citation type="submission" date="2024-09" db="EMBL/GenBank/DDBJ databases">
        <authorList>
            <person name="Sun Q."/>
            <person name="Mori K."/>
        </authorList>
    </citation>
    <scope>NUCLEOTIDE SEQUENCE [LARGE SCALE GENOMIC DNA]</scope>
    <source>
        <strain evidence="3 4">CCM 7609</strain>
    </source>
</reference>
<dbReference type="SUPFAM" id="SSF52499">
    <property type="entry name" value="Isochorismatase-like hydrolases"/>
    <property type="match status" value="1"/>
</dbReference>
<evidence type="ECO:0000259" key="2">
    <source>
        <dbReference type="Pfam" id="PF00857"/>
    </source>
</evidence>
<dbReference type="Proteomes" id="UP001589575">
    <property type="component" value="Unassembled WGS sequence"/>
</dbReference>
<evidence type="ECO:0000256" key="1">
    <source>
        <dbReference type="ARBA" id="ARBA00022801"/>
    </source>
</evidence>
<feature type="domain" description="Isochorismatase-like" evidence="2">
    <location>
        <begin position="6"/>
        <end position="158"/>
    </location>
</feature>
<keyword evidence="4" id="KW-1185">Reference proteome</keyword>
<dbReference type="CDD" id="cd00431">
    <property type="entry name" value="cysteine_hydrolases"/>
    <property type="match status" value="1"/>
</dbReference>
<dbReference type="RefSeq" id="WP_378041512.1">
    <property type="nucleotide sequence ID" value="NZ_JBHLWH010000027.1"/>
</dbReference>
<name>A0ABV5G7E3_9MICC</name>
<dbReference type="InterPro" id="IPR000868">
    <property type="entry name" value="Isochorismatase-like_dom"/>
</dbReference>
<dbReference type="Gene3D" id="3.40.50.850">
    <property type="entry name" value="Isochorismatase-like"/>
    <property type="match status" value="1"/>
</dbReference>
<proteinExistence type="predicted"/>
<dbReference type="InterPro" id="IPR036380">
    <property type="entry name" value="Isochorismatase-like_sf"/>
</dbReference>
<dbReference type="PANTHER" id="PTHR43540:SF6">
    <property type="entry name" value="ISOCHORISMATASE-LIKE DOMAIN-CONTAINING PROTEIN"/>
    <property type="match status" value="1"/>
</dbReference>
<dbReference type="Pfam" id="PF00857">
    <property type="entry name" value="Isochorismatase"/>
    <property type="match status" value="1"/>
</dbReference>
<dbReference type="GO" id="GO:0016787">
    <property type="term" value="F:hydrolase activity"/>
    <property type="evidence" value="ECO:0007669"/>
    <property type="project" value="UniProtKB-KW"/>
</dbReference>
<dbReference type="InterPro" id="IPR050272">
    <property type="entry name" value="Isochorismatase-like_hydrls"/>
</dbReference>
<evidence type="ECO:0000313" key="3">
    <source>
        <dbReference type="EMBL" id="MFB9074814.1"/>
    </source>
</evidence>